<reference evidence="4 5" key="2">
    <citation type="submission" date="2022-06" db="EMBL/GenBank/DDBJ databases">
        <title>Genomic Encyclopedia of Type Strains, Phase I: the one thousand microbial genomes (KMG-I) project.</title>
        <authorList>
            <person name="Kyrpides N."/>
        </authorList>
    </citation>
    <scope>NUCLEOTIDE SEQUENCE [LARGE SCALE GENOMIC DNA]</scope>
    <source>
        <strain evidence="4 5">DSM 43889</strain>
    </source>
</reference>
<dbReference type="RefSeq" id="WP_253860206.1">
    <property type="nucleotide sequence ID" value="NZ_AUBJ02000001.1"/>
</dbReference>
<dbReference type="InterPro" id="IPR002372">
    <property type="entry name" value="PQQ_rpt_dom"/>
</dbReference>
<dbReference type="PANTHER" id="PTHR34512:SF30">
    <property type="entry name" value="OUTER MEMBRANE PROTEIN ASSEMBLY FACTOR BAMB"/>
    <property type="match status" value="1"/>
</dbReference>
<feature type="region of interest" description="Disordered" evidence="1">
    <location>
        <begin position="1"/>
        <end position="22"/>
    </location>
</feature>
<gene>
    <name evidence="4" type="ORF">G443_002442</name>
</gene>
<dbReference type="InterPro" id="IPR011047">
    <property type="entry name" value="Quinoprotein_ADH-like_sf"/>
</dbReference>
<feature type="region of interest" description="Disordered" evidence="1">
    <location>
        <begin position="53"/>
        <end position="84"/>
    </location>
</feature>
<reference evidence="4 5" key="1">
    <citation type="submission" date="2013-07" db="EMBL/GenBank/DDBJ databases">
        <authorList>
            <consortium name="DOE Joint Genome Institute"/>
            <person name="Reeve W."/>
            <person name="Huntemann M."/>
            <person name="Han J."/>
            <person name="Chen A."/>
            <person name="Kyrpides N."/>
            <person name="Mavromatis K."/>
            <person name="Markowitz V."/>
            <person name="Palaniappan K."/>
            <person name="Ivanova N."/>
            <person name="Schaumberg A."/>
            <person name="Pati A."/>
            <person name="Liolios K."/>
            <person name="Nordberg H.P."/>
            <person name="Cantor M.N."/>
            <person name="Hua S.X."/>
            <person name="Woyke T."/>
        </authorList>
    </citation>
    <scope>NUCLEOTIDE SEQUENCE [LARGE SCALE GENOMIC DNA]</scope>
    <source>
        <strain evidence="4 5">DSM 43889</strain>
    </source>
</reference>
<name>A0ABT1JI41_ACTCY</name>
<comment type="caution">
    <text evidence="4">The sequence shown here is derived from an EMBL/GenBank/DDBJ whole genome shotgun (WGS) entry which is preliminary data.</text>
</comment>
<dbReference type="Pfam" id="PF13360">
    <property type="entry name" value="PQQ_2"/>
    <property type="match status" value="1"/>
</dbReference>
<evidence type="ECO:0000313" key="4">
    <source>
        <dbReference type="EMBL" id="MCP2332172.1"/>
    </source>
</evidence>
<keyword evidence="2" id="KW-0472">Membrane</keyword>
<evidence type="ECO:0000256" key="1">
    <source>
        <dbReference type="SAM" id="MobiDB-lite"/>
    </source>
</evidence>
<dbReference type="PANTHER" id="PTHR34512">
    <property type="entry name" value="CELL SURFACE PROTEIN"/>
    <property type="match status" value="1"/>
</dbReference>
<evidence type="ECO:0000256" key="2">
    <source>
        <dbReference type="SAM" id="Phobius"/>
    </source>
</evidence>
<feature type="domain" description="Pyrrolo-quinoline quinone repeat" evidence="3">
    <location>
        <begin position="167"/>
        <end position="340"/>
    </location>
</feature>
<accession>A0ABT1JI41</accession>
<dbReference type="Proteomes" id="UP000791080">
    <property type="component" value="Unassembled WGS sequence"/>
</dbReference>
<proteinExistence type="predicted"/>
<protein>
    <submittedName>
        <fullName evidence="4">Outer membrane protein assembly factor BamB, contains PQQ-like beta-propeller repeat</fullName>
    </submittedName>
</protein>
<sequence length="484" mass="49776">MAAGAPPPAPGPWAPGYPAPQPPRPRRTGLLAALVAVPVVVLGIVLTVVLTRGGDEPSGSPAAAGTEVEDGEGVDGAVPVGEAQEPRWHVPVASEDPFAHELLGSWVTGTTAVRAEAGSVIGYDLASGDVRWELPSSGDERYCGLSAETHENGIVVSHGVGHVCDQLSMVDLDSGETRWQVTPEAEEPDPGAVLRPVVADGVALTSVVPERLTAHDADTGEIRWEVELPNPIAADAEARPCRATEAAPAEGFLVVSGHCAPERFAFGEAQRFVARVAPETGAVVWQTVVPGDVIEEGTTGSVRLLSANPPVIGLVVRGEGSGPIAVFDPENGTLTHDLVVDGLPIGVDPEPEQGAAPPVPTWSDGSGLVLRSAVGECEETLTRVDLNSGSIAWETDETTCGQLPVAVEGEEPLLVSVGSSNGAPTLATVALADGQVRHLGALGGDPESVWLPLTGRAHRNGDSVVVFPVDSSMTRTAVLAFDAP</sequence>
<dbReference type="SUPFAM" id="SSF50998">
    <property type="entry name" value="Quinoprotein alcohol dehydrogenase-like"/>
    <property type="match status" value="1"/>
</dbReference>
<evidence type="ECO:0000259" key="3">
    <source>
        <dbReference type="Pfam" id="PF13360"/>
    </source>
</evidence>
<evidence type="ECO:0000313" key="5">
    <source>
        <dbReference type="Proteomes" id="UP000791080"/>
    </source>
</evidence>
<dbReference type="Gene3D" id="2.130.10.10">
    <property type="entry name" value="YVTN repeat-like/Quinoprotein amine dehydrogenase"/>
    <property type="match status" value="1"/>
</dbReference>
<feature type="transmembrane region" description="Helical" evidence="2">
    <location>
        <begin position="30"/>
        <end position="50"/>
    </location>
</feature>
<dbReference type="InterPro" id="IPR015943">
    <property type="entry name" value="WD40/YVTN_repeat-like_dom_sf"/>
</dbReference>
<dbReference type="EMBL" id="AUBJ02000001">
    <property type="protein sequence ID" value="MCP2332172.1"/>
    <property type="molecule type" value="Genomic_DNA"/>
</dbReference>
<keyword evidence="2" id="KW-0812">Transmembrane</keyword>
<keyword evidence="5" id="KW-1185">Reference proteome</keyword>
<organism evidence="4 5">
    <name type="scientific">Actinoalloteichus caeruleus DSM 43889</name>
    <dbReference type="NCBI Taxonomy" id="1120930"/>
    <lineage>
        <taxon>Bacteria</taxon>
        <taxon>Bacillati</taxon>
        <taxon>Actinomycetota</taxon>
        <taxon>Actinomycetes</taxon>
        <taxon>Pseudonocardiales</taxon>
        <taxon>Pseudonocardiaceae</taxon>
        <taxon>Actinoalloteichus</taxon>
        <taxon>Actinoalloteichus cyanogriseus</taxon>
    </lineage>
</organism>
<keyword evidence="2" id="KW-1133">Transmembrane helix</keyword>